<proteinExistence type="predicted"/>
<dbReference type="GO" id="GO:0005975">
    <property type="term" value="P:carbohydrate metabolic process"/>
    <property type="evidence" value="ECO:0007669"/>
    <property type="project" value="InterPro"/>
</dbReference>
<protein>
    <submittedName>
        <fullName evidence="3">Peptidoglycan/xylan/chitin deacetylase, PgdA/CDA1 family</fullName>
    </submittedName>
</protein>
<keyword evidence="1" id="KW-0472">Membrane</keyword>
<keyword evidence="1" id="KW-0812">Transmembrane</keyword>
<evidence type="ECO:0000313" key="4">
    <source>
        <dbReference type="Proteomes" id="UP000183255"/>
    </source>
</evidence>
<accession>A0A1G8GSN4</accession>
<dbReference type="InterPro" id="IPR050248">
    <property type="entry name" value="Polysacc_deacetylase_ArnD"/>
</dbReference>
<name>A0A1G8GSN4_9CLOT</name>
<reference evidence="3 4" key="1">
    <citation type="submission" date="2016-10" db="EMBL/GenBank/DDBJ databases">
        <authorList>
            <person name="de Groot N.N."/>
        </authorList>
    </citation>
    <scope>NUCLEOTIDE SEQUENCE [LARGE SCALE GENOMIC DNA]</scope>
    <source>
        <strain evidence="3 4">CGMCC 1.5058</strain>
    </source>
</reference>
<dbReference type="PANTHER" id="PTHR10587">
    <property type="entry name" value="GLYCOSYL TRANSFERASE-RELATED"/>
    <property type="match status" value="1"/>
</dbReference>
<dbReference type="AlphaFoldDB" id="A0A1G8GSN4"/>
<keyword evidence="1" id="KW-1133">Transmembrane helix</keyword>
<dbReference type="CDD" id="cd10959">
    <property type="entry name" value="CE4_NodB_like_3"/>
    <property type="match status" value="1"/>
</dbReference>
<dbReference type="SUPFAM" id="SSF88713">
    <property type="entry name" value="Glycoside hydrolase/deacetylase"/>
    <property type="match status" value="1"/>
</dbReference>
<sequence length="231" mass="26776">MKVDTVLFYLFVIYSIIPNIYFRYFSKRVLKKIPVNGKRIAVTFDDGPDPRYTPQLLDLLKKYRIRATFFVLGEKVKANPDIIERIVREGHVIGLHANKHIGAPIRSYKAMKKDFHDSIEVLRGMGVKVNLYRPPWGLVNVVSSKFIHEYDFRPVLWSLHASDWSKYVDEEYIEKTLLKKVRPGDIVLLHDGRGAKDAPQRTINALEIALPELQKMGYEFVVPEHDVTVKV</sequence>
<dbReference type="Proteomes" id="UP000183255">
    <property type="component" value="Unassembled WGS sequence"/>
</dbReference>
<gene>
    <name evidence="3" type="ORF">SAMN05421804_101352</name>
</gene>
<organism evidence="3 4">
    <name type="scientific">Proteiniclasticum ruminis</name>
    <dbReference type="NCBI Taxonomy" id="398199"/>
    <lineage>
        <taxon>Bacteria</taxon>
        <taxon>Bacillati</taxon>
        <taxon>Bacillota</taxon>
        <taxon>Clostridia</taxon>
        <taxon>Eubacteriales</taxon>
        <taxon>Clostridiaceae</taxon>
        <taxon>Proteiniclasticum</taxon>
    </lineage>
</organism>
<dbReference type="InterPro" id="IPR002509">
    <property type="entry name" value="NODB_dom"/>
</dbReference>
<evidence type="ECO:0000259" key="2">
    <source>
        <dbReference type="PROSITE" id="PS51677"/>
    </source>
</evidence>
<dbReference type="EMBL" id="FNDZ01000001">
    <property type="protein sequence ID" value="SDH97379.1"/>
    <property type="molecule type" value="Genomic_DNA"/>
</dbReference>
<evidence type="ECO:0000256" key="1">
    <source>
        <dbReference type="SAM" id="Phobius"/>
    </source>
</evidence>
<dbReference type="Pfam" id="PF01522">
    <property type="entry name" value="Polysacc_deac_1"/>
    <property type="match status" value="1"/>
</dbReference>
<dbReference type="RefSeq" id="WP_031573298.1">
    <property type="nucleotide sequence ID" value="NZ_FNDZ01000001.1"/>
</dbReference>
<dbReference type="PROSITE" id="PS51677">
    <property type="entry name" value="NODB"/>
    <property type="match status" value="1"/>
</dbReference>
<evidence type="ECO:0000313" key="3">
    <source>
        <dbReference type="EMBL" id="SDH97379.1"/>
    </source>
</evidence>
<dbReference type="InterPro" id="IPR011330">
    <property type="entry name" value="Glyco_hydro/deAcase_b/a-brl"/>
</dbReference>
<feature type="transmembrane region" description="Helical" evidence="1">
    <location>
        <begin position="6"/>
        <end position="24"/>
    </location>
</feature>
<feature type="domain" description="NodB homology" evidence="2">
    <location>
        <begin position="38"/>
        <end position="221"/>
    </location>
</feature>
<dbReference type="Gene3D" id="3.20.20.370">
    <property type="entry name" value="Glycoside hydrolase/deacetylase"/>
    <property type="match status" value="1"/>
</dbReference>
<dbReference type="GO" id="GO:0016810">
    <property type="term" value="F:hydrolase activity, acting on carbon-nitrogen (but not peptide) bonds"/>
    <property type="evidence" value="ECO:0007669"/>
    <property type="project" value="InterPro"/>
</dbReference>